<protein>
    <submittedName>
        <fullName evidence="2">DUF2007 domain-containing protein</fullName>
    </submittedName>
</protein>
<dbReference type="Pfam" id="PF09413">
    <property type="entry name" value="DUF2007"/>
    <property type="match status" value="1"/>
</dbReference>
<reference evidence="2 3" key="1">
    <citation type="submission" date="2018-11" db="EMBL/GenBank/DDBJ databases">
        <title>Rufibacter latericius sp. nov., isolated from water in Baiyang Lake.</title>
        <authorList>
            <person name="Yang Y."/>
        </authorList>
    </citation>
    <scope>NUCLEOTIDE SEQUENCE [LARGE SCALE GENOMIC DNA]</scope>
    <source>
        <strain evidence="2 3">R-22-1c-1</strain>
    </source>
</reference>
<keyword evidence="3" id="KW-1185">Reference proteome</keyword>
<gene>
    <name evidence="2" type="ORF">EFB08_00085</name>
</gene>
<sequence length="130" mass="14144">MSELENEAGLFRVFSGKQAENQITVKSITFSGKAYLPCGLSLSFLYQAMRDNFKPKPVIVFSGSAMEANVVKSMLENAGIQAFLKDQHIGSIAPWQVSAGGGGAVKVIVSSLDQPEAEEIISRYERNENQ</sequence>
<evidence type="ECO:0000259" key="1">
    <source>
        <dbReference type="Pfam" id="PF09413"/>
    </source>
</evidence>
<accession>A0A3M9MZJ9</accession>
<name>A0A3M9MZJ9_9BACT</name>
<dbReference type="InterPro" id="IPR018551">
    <property type="entry name" value="DUF2007"/>
</dbReference>
<evidence type="ECO:0000313" key="2">
    <source>
        <dbReference type="EMBL" id="RNI30981.1"/>
    </source>
</evidence>
<comment type="caution">
    <text evidence="2">The sequence shown here is derived from an EMBL/GenBank/DDBJ whole genome shotgun (WGS) entry which is preliminary data.</text>
</comment>
<feature type="domain" description="DUF2007" evidence="1">
    <location>
        <begin position="59"/>
        <end position="124"/>
    </location>
</feature>
<proteinExistence type="predicted"/>
<dbReference type="Proteomes" id="UP000272117">
    <property type="component" value="Unassembled WGS sequence"/>
</dbReference>
<dbReference type="Gene3D" id="3.30.70.790">
    <property type="entry name" value="UreE, C-terminal domain"/>
    <property type="match status" value="1"/>
</dbReference>
<organism evidence="2 3">
    <name type="scientific">Rufibacter latericius</name>
    <dbReference type="NCBI Taxonomy" id="2487040"/>
    <lineage>
        <taxon>Bacteria</taxon>
        <taxon>Pseudomonadati</taxon>
        <taxon>Bacteroidota</taxon>
        <taxon>Cytophagia</taxon>
        <taxon>Cytophagales</taxon>
        <taxon>Hymenobacteraceae</taxon>
        <taxon>Rufibacter</taxon>
    </lineage>
</organism>
<evidence type="ECO:0000313" key="3">
    <source>
        <dbReference type="Proteomes" id="UP000272117"/>
    </source>
</evidence>
<dbReference type="EMBL" id="RJJD01000001">
    <property type="protein sequence ID" value="RNI30981.1"/>
    <property type="molecule type" value="Genomic_DNA"/>
</dbReference>
<dbReference type="AlphaFoldDB" id="A0A3M9MZJ9"/>